<keyword evidence="3" id="KW-1185">Reference proteome</keyword>
<dbReference type="EMBL" id="KE148150">
    <property type="protein sequence ID" value="EPE07829.1"/>
    <property type="molecule type" value="Genomic_DNA"/>
</dbReference>
<keyword evidence="1" id="KW-0472">Membrane</keyword>
<reference evidence="2 3" key="1">
    <citation type="journal article" date="2013" name="BMC Genomics">
        <title>The genome and transcriptome of the pine saprophyte Ophiostoma piceae, and a comparison with the bark beetle-associated pine pathogen Grosmannia clavigera.</title>
        <authorList>
            <person name="Haridas S."/>
            <person name="Wang Y."/>
            <person name="Lim L."/>
            <person name="Massoumi Alamouti S."/>
            <person name="Jackman S."/>
            <person name="Docking R."/>
            <person name="Robertson G."/>
            <person name="Birol I."/>
            <person name="Bohlmann J."/>
            <person name="Breuil C."/>
        </authorList>
    </citation>
    <scope>NUCLEOTIDE SEQUENCE [LARGE SCALE GENOMIC DNA]</scope>
    <source>
        <strain evidence="2 3">UAMH 11346</strain>
    </source>
</reference>
<organism evidence="2 3">
    <name type="scientific">Ophiostoma piceae (strain UAMH 11346)</name>
    <name type="common">Sap stain fungus</name>
    <dbReference type="NCBI Taxonomy" id="1262450"/>
    <lineage>
        <taxon>Eukaryota</taxon>
        <taxon>Fungi</taxon>
        <taxon>Dikarya</taxon>
        <taxon>Ascomycota</taxon>
        <taxon>Pezizomycotina</taxon>
        <taxon>Sordariomycetes</taxon>
        <taxon>Sordariomycetidae</taxon>
        <taxon>Ophiostomatales</taxon>
        <taxon>Ophiostomataceae</taxon>
        <taxon>Ophiostoma</taxon>
    </lineage>
</organism>
<evidence type="ECO:0000313" key="2">
    <source>
        <dbReference type="EMBL" id="EPE07829.1"/>
    </source>
</evidence>
<protein>
    <submittedName>
        <fullName evidence="2">Uncharacterized protein</fullName>
    </submittedName>
</protein>
<sequence>MSSTGTAKRAEYGKNPMVNNQFLGAGFDKAVGCLLPEILSHPSADVAFLSFFALAYSLTSFVSRRHADDYHQGLIFGLAGSSVVLISFMTNADNHFIILSYIPKAVFLSMAVSLGCRRLWRRMAQS</sequence>
<keyword evidence="1" id="KW-1133">Transmembrane helix</keyword>
<accession>S3C2T0</accession>
<evidence type="ECO:0000256" key="1">
    <source>
        <dbReference type="SAM" id="Phobius"/>
    </source>
</evidence>
<name>S3C2T0_OPHP1</name>
<evidence type="ECO:0000313" key="3">
    <source>
        <dbReference type="Proteomes" id="UP000016923"/>
    </source>
</evidence>
<proteinExistence type="predicted"/>
<dbReference type="AlphaFoldDB" id="S3C2T0"/>
<feature type="transmembrane region" description="Helical" evidence="1">
    <location>
        <begin position="96"/>
        <end position="116"/>
    </location>
</feature>
<keyword evidence="1" id="KW-0812">Transmembrane</keyword>
<dbReference type="VEuPathDB" id="FungiDB:F503_00551"/>
<gene>
    <name evidence="2" type="ORF">F503_00551</name>
</gene>
<dbReference type="HOGENOM" id="CLU_1982221_0_0_1"/>
<dbReference type="Proteomes" id="UP000016923">
    <property type="component" value="Unassembled WGS sequence"/>
</dbReference>
<feature type="transmembrane region" description="Helical" evidence="1">
    <location>
        <begin position="74"/>
        <end position="90"/>
    </location>
</feature>